<dbReference type="AlphaFoldDB" id="A0A0C3CUT4"/>
<organism evidence="2 3">
    <name type="scientific">Scleroderma citrinum Foug A</name>
    <dbReference type="NCBI Taxonomy" id="1036808"/>
    <lineage>
        <taxon>Eukaryota</taxon>
        <taxon>Fungi</taxon>
        <taxon>Dikarya</taxon>
        <taxon>Basidiomycota</taxon>
        <taxon>Agaricomycotina</taxon>
        <taxon>Agaricomycetes</taxon>
        <taxon>Agaricomycetidae</taxon>
        <taxon>Boletales</taxon>
        <taxon>Sclerodermatineae</taxon>
        <taxon>Sclerodermataceae</taxon>
        <taxon>Scleroderma</taxon>
    </lineage>
</organism>
<feature type="region of interest" description="Disordered" evidence="1">
    <location>
        <begin position="22"/>
        <end position="69"/>
    </location>
</feature>
<evidence type="ECO:0000256" key="1">
    <source>
        <dbReference type="SAM" id="MobiDB-lite"/>
    </source>
</evidence>
<feature type="region of interest" description="Disordered" evidence="1">
    <location>
        <begin position="151"/>
        <end position="207"/>
    </location>
</feature>
<feature type="compositionally biased region" description="Polar residues" evidence="1">
    <location>
        <begin position="42"/>
        <end position="51"/>
    </location>
</feature>
<gene>
    <name evidence="2" type="ORF">SCLCIDRAFT_32711</name>
</gene>
<name>A0A0C3CUT4_9AGAM</name>
<dbReference type="HOGENOM" id="CLU_1327076_0_0_1"/>
<dbReference type="Proteomes" id="UP000053989">
    <property type="component" value="Unassembled WGS sequence"/>
</dbReference>
<dbReference type="InParanoid" id="A0A0C3CUT4"/>
<reference evidence="2 3" key="1">
    <citation type="submission" date="2014-04" db="EMBL/GenBank/DDBJ databases">
        <authorList>
            <consortium name="DOE Joint Genome Institute"/>
            <person name="Kuo A."/>
            <person name="Kohler A."/>
            <person name="Nagy L.G."/>
            <person name="Floudas D."/>
            <person name="Copeland A."/>
            <person name="Barry K.W."/>
            <person name="Cichocki N."/>
            <person name="Veneault-Fourrey C."/>
            <person name="LaButti K."/>
            <person name="Lindquist E.A."/>
            <person name="Lipzen A."/>
            <person name="Lundell T."/>
            <person name="Morin E."/>
            <person name="Murat C."/>
            <person name="Sun H."/>
            <person name="Tunlid A."/>
            <person name="Henrissat B."/>
            <person name="Grigoriev I.V."/>
            <person name="Hibbett D.S."/>
            <person name="Martin F."/>
            <person name="Nordberg H.P."/>
            <person name="Cantor M.N."/>
            <person name="Hua S.X."/>
        </authorList>
    </citation>
    <scope>NUCLEOTIDE SEQUENCE [LARGE SCALE GENOMIC DNA]</scope>
    <source>
        <strain evidence="2 3">Foug A</strain>
    </source>
</reference>
<evidence type="ECO:0000313" key="3">
    <source>
        <dbReference type="Proteomes" id="UP000053989"/>
    </source>
</evidence>
<keyword evidence="3" id="KW-1185">Reference proteome</keyword>
<proteinExistence type="predicted"/>
<evidence type="ECO:0000313" key="2">
    <source>
        <dbReference type="EMBL" id="KIM52325.1"/>
    </source>
</evidence>
<protein>
    <submittedName>
        <fullName evidence="2">Uncharacterized protein</fullName>
    </submittedName>
</protein>
<feature type="compositionally biased region" description="Polar residues" evidence="1">
    <location>
        <begin position="198"/>
        <end position="207"/>
    </location>
</feature>
<feature type="compositionally biased region" description="Low complexity" evidence="1">
    <location>
        <begin position="59"/>
        <end position="69"/>
    </location>
</feature>
<reference evidence="3" key="2">
    <citation type="submission" date="2015-01" db="EMBL/GenBank/DDBJ databases">
        <title>Evolutionary Origins and Diversification of the Mycorrhizal Mutualists.</title>
        <authorList>
            <consortium name="DOE Joint Genome Institute"/>
            <consortium name="Mycorrhizal Genomics Consortium"/>
            <person name="Kohler A."/>
            <person name="Kuo A."/>
            <person name="Nagy L.G."/>
            <person name="Floudas D."/>
            <person name="Copeland A."/>
            <person name="Barry K.W."/>
            <person name="Cichocki N."/>
            <person name="Veneault-Fourrey C."/>
            <person name="LaButti K."/>
            <person name="Lindquist E.A."/>
            <person name="Lipzen A."/>
            <person name="Lundell T."/>
            <person name="Morin E."/>
            <person name="Murat C."/>
            <person name="Riley R."/>
            <person name="Ohm R."/>
            <person name="Sun H."/>
            <person name="Tunlid A."/>
            <person name="Henrissat B."/>
            <person name="Grigoriev I.V."/>
            <person name="Hibbett D.S."/>
            <person name="Martin F."/>
        </authorList>
    </citation>
    <scope>NUCLEOTIDE SEQUENCE [LARGE SCALE GENOMIC DNA]</scope>
    <source>
        <strain evidence="3">Foug A</strain>
    </source>
</reference>
<dbReference type="EMBL" id="KN822214">
    <property type="protein sequence ID" value="KIM52325.1"/>
    <property type="molecule type" value="Genomic_DNA"/>
</dbReference>
<sequence>MSCGKNKCEEYRKAHQAAHDGMHVQCGAPPPPSSFVPEVQQPPATSVSSSVLKAPQPPATSSLSSTTAPMTAHPQMFRVMMTSWQEANANITLDLLVAGMSIEGSEQSLEYYEERVEQGGSQLKFRDIKSLPGNTLSLLRVEEAAVYLPAPPQKKKHHSHCKMMDTDEEDLYSSFSEDSLGSDDGGPLSNPPKDNQMDVDNSSPSQM</sequence>
<accession>A0A0C3CUT4</accession>